<dbReference type="Proteomes" id="UP000479526">
    <property type="component" value="Unassembled WGS sequence"/>
</dbReference>
<reference evidence="3 4" key="1">
    <citation type="submission" date="2020-01" db="EMBL/GenBank/DDBJ databases">
        <title>Herbidospora sp. NEAU-GS84 nov., a novel actinomycete isolated from soil.</title>
        <authorList>
            <person name="Han L."/>
        </authorList>
    </citation>
    <scope>NUCLEOTIDE SEQUENCE [LARGE SCALE GENOMIC DNA]</scope>
    <source>
        <strain evidence="3 4">NEAU-GS84</strain>
    </source>
</reference>
<feature type="compositionally biased region" description="Pro residues" evidence="1">
    <location>
        <begin position="1"/>
        <end position="12"/>
    </location>
</feature>
<evidence type="ECO:0000259" key="2">
    <source>
        <dbReference type="PROSITE" id="PS51178"/>
    </source>
</evidence>
<feature type="region of interest" description="Disordered" evidence="1">
    <location>
        <begin position="91"/>
        <end position="131"/>
    </location>
</feature>
<gene>
    <name evidence="3" type="ORF">GT755_07005</name>
</gene>
<accession>A0A7C9N1C1</accession>
<evidence type="ECO:0000313" key="3">
    <source>
        <dbReference type="EMBL" id="NAS21434.1"/>
    </source>
</evidence>
<feature type="domain" description="PASTA" evidence="2">
    <location>
        <begin position="137"/>
        <end position="209"/>
    </location>
</feature>
<dbReference type="PROSITE" id="PS51178">
    <property type="entry name" value="PASTA"/>
    <property type="match status" value="1"/>
</dbReference>
<evidence type="ECO:0000313" key="4">
    <source>
        <dbReference type="Proteomes" id="UP000479526"/>
    </source>
</evidence>
<organism evidence="3 4">
    <name type="scientific">Herbidospora solisilvae</name>
    <dbReference type="NCBI Taxonomy" id="2696284"/>
    <lineage>
        <taxon>Bacteria</taxon>
        <taxon>Bacillati</taxon>
        <taxon>Actinomycetota</taxon>
        <taxon>Actinomycetes</taxon>
        <taxon>Streptosporangiales</taxon>
        <taxon>Streptosporangiaceae</taxon>
        <taxon>Herbidospora</taxon>
    </lineage>
</organism>
<sequence length="212" mass="22410">MANQFGPPPHNPHPGFGPAQAGPHGYGAPVPEQPHGWAASPSVPPGQAPYYGQPMYPPPPPPPRKRKGPLAFIAAGLFVVLVACNALTDGNRVERSPGASAPRPTPITEEENAEPAESLSADQAAPTKAAKTRKAAAVEKLPLPSVVGMNLQLAQDTMQAAGFFLLRDRDATGQGRFQVNDRNWVVVRQVPAAGRKIDPATFVTLWAKKIGE</sequence>
<comment type="caution">
    <text evidence="3">The sequence shown here is derived from an EMBL/GenBank/DDBJ whole genome shotgun (WGS) entry which is preliminary data.</text>
</comment>
<dbReference type="EMBL" id="WXEW01000002">
    <property type="protein sequence ID" value="NAS21434.1"/>
    <property type="molecule type" value="Genomic_DNA"/>
</dbReference>
<keyword evidence="4" id="KW-1185">Reference proteome</keyword>
<evidence type="ECO:0000256" key="1">
    <source>
        <dbReference type="SAM" id="MobiDB-lite"/>
    </source>
</evidence>
<dbReference type="InterPro" id="IPR005543">
    <property type="entry name" value="PASTA_dom"/>
</dbReference>
<proteinExistence type="predicted"/>
<dbReference type="RefSeq" id="WP_161478897.1">
    <property type="nucleotide sequence ID" value="NZ_WXEW01000002.1"/>
</dbReference>
<dbReference type="AlphaFoldDB" id="A0A7C9N1C1"/>
<dbReference type="Gene3D" id="3.30.10.20">
    <property type="match status" value="1"/>
</dbReference>
<feature type="region of interest" description="Disordered" evidence="1">
    <location>
        <begin position="1"/>
        <end position="64"/>
    </location>
</feature>
<dbReference type="CDD" id="cd06577">
    <property type="entry name" value="PASTA_pknB"/>
    <property type="match status" value="1"/>
</dbReference>
<name>A0A7C9N1C1_9ACTN</name>
<protein>
    <submittedName>
        <fullName evidence="3">PASTA domain-containing protein</fullName>
    </submittedName>
</protein>